<reference evidence="1" key="1">
    <citation type="submission" date="2023-04" db="EMBL/GenBank/DDBJ databases">
        <authorList>
            <person name="Vijverberg K."/>
            <person name="Xiong W."/>
            <person name="Schranz E."/>
        </authorList>
    </citation>
    <scope>NUCLEOTIDE SEQUENCE</scope>
</reference>
<keyword evidence="2" id="KW-1185">Reference proteome</keyword>
<evidence type="ECO:0000313" key="1">
    <source>
        <dbReference type="EMBL" id="CAI9266446.1"/>
    </source>
</evidence>
<dbReference type="Proteomes" id="UP001177003">
    <property type="component" value="Chromosome 1"/>
</dbReference>
<proteinExistence type="predicted"/>
<evidence type="ECO:0000313" key="2">
    <source>
        <dbReference type="Proteomes" id="UP001177003"/>
    </source>
</evidence>
<name>A0AA35YBP0_LACSI</name>
<protein>
    <submittedName>
        <fullName evidence="1">Uncharacterized protein</fullName>
    </submittedName>
</protein>
<dbReference type="EMBL" id="OX465077">
    <property type="protein sequence ID" value="CAI9266446.1"/>
    <property type="molecule type" value="Genomic_DNA"/>
</dbReference>
<organism evidence="1 2">
    <name type="scientific">Lactuca saligna</name>
    <name type="common">Willowleaf lettuce</name>
    <dbReference type="NCBI Taxonomy" id="75948"/>
    <lineage>
        <taxon>Eukaryota</taxon>
        <taxon>Viridiplantae</taxon>
        <taxon>Streptophyta</taxon>
        <taxon>Embryophyta</taxon>
        <taxon>Tracheophyta</taxon>
        <taxon>Spermatophyta</taxon>
        <taxon>Magnoliopsida</taxon>
        <taxon>eudicotyledons</taxon>
        <taxon>Gunneridae</taxon>
        <taxon>Pentapetalae</taxon>
        <taxon>asterids</taxon>
        <taxon>campanulids</taxon>
        <taxon>Asterales</taxon>
        <taxon>Asteraceae</taxon>
        <taxon>Cichorioideae</taxon>
        <taxon>Cichorieae</taxon>
        <taxon>Lactucinae</taxon>
        <taxon>Lactuca</taxon>
    </lineage>
</organism>
<accession>A0AA35YBP0</accession>
<sequence>MMFRHHVLVPTCHVDGFWQVTCCDCVVGSLWGTVAVVVTECAIAMGFGRQKLTMNSAAESIGCVVGDCASGCPSSIDGPFLLMDCIGRTGVVESLSCRCDPLFVISGAWYC</sequence>
<dbReference type="AlphaFoldDB" id="A0AA35YBP0"/>
<gene>
    <name evidence="1" type="ORF">LSALG_LOCUS7002</name>
</gene>